<evidence type="ECO:0000256" key="1">
    <source>
        <dbReference type="ARBA" id="ARBA00010830"/>
    </source>
</evidence>
<sequence length="314" mass="30844">MLSGNGRHRRPRQAPAFLVAAGVTGSAIAIPLMGASGASAADGTTWDKVAECESGGSWSANSGNGYYGGLQFTQEDWEKYGGLDYAPSADQASRSQQIAVAEKILADRGPEAWPNCGPASGLVKESAAANVDTGVGNGTSGSSASPETPAPALSGGLGLSNPAQGASDSPESSSSPDSSTPSASPSTTPEPANSPSATPAQPSSSASPSGTEKEPAGPEASPEEKVVIPALPSFLPPIAPELGYAGGPVYVEGDSALVDTGTLDAGGSASGGGNDVRTNSAAPSTAGHYGSSPESNADYYGLQGGWGVPYGASR</sequence>
<evidence type="ECO:0000256" key="2">
    <source>
        <dbReference type="ARBA" id="ARBA00022801"/>
    </source>
</evidence>
<protein>
    <submittedName>
        <fullName evidence="5">Resuscitation-promoting factor protein RpfC</fullName>
    </submittedName>
</protein>
<dbReference type="Pfam" id="PF06737">
    <property type="entry name" value="Transglycosylas"/>
    <property type="match status" value="1"/>
</dbReference>
<keyword evidence="2" id="KW-0378">Hydrolase</keyword>
<dbReference type="CDD" id="cd13925">
    <property type="entry name" value="RPF"/>
    <property type="match status" value="1"/>
</dbReference>
<evidence type="ECO:0000259" key="4">
    <source>
        <dbReference type="Pfam" id="PF06737"/>
    </source>
</evidence>
<accession>A0ABP3YXS7</accession>
<dbReference type="SUPFAM" id="SSF53955">
    <property type="entry name" value="Lysozyme-like"/>
    <property type="match status" value="1"/>
</dbReference>
<proteinExistence type="inferred from homology"/>
<feature type="domain" description="Resuscitation-promoting factor core lysozyme-like" evidence="4">
    <location>
        <begin position="40"/>
        <end position="116"/>
    </location>
</feature>
<evidence type="ECO:0000313" key="6">
    <source>
        <dbReference type="Proteomes" id="UP001501005"/>
    </source>
</evidence>
<dbReference type="Gene3D" id="1.10.530.10">
    <property type="match status" value="1"/>
</dbReference>
<feature type="region of interest" description="Disordered" evidence="3">
    <location>
        <begin position="259"/>
        <end position="303"/>
    </location>
</feature>
<evidence type="ECO:0000313" key="5">
    <source>
        <dbReference type="EMBL" id="GAA0907809.1"/>
    </source>
</evidence>
<keyword evidence="6" id="KW-1185">Reference proteome</keyword>
<dbReference type="Proteomes" id="UP001501005">
    <property type="component" value="Unassembled WGS sequence"/>
</dbReference>
<name>A0ABP3YXS7_9ACTN</name>
<evidence type="ECO:0000256" key="3">
    <source>
        <dbReference type="SAM" id="MobiDB-lite"/>
    </source>
</evidence>
<feature type="compositionally biased region" description="Basic and acidic residues" evidence="3">
    <location>
        <begin position="211"/>
        <end position="226"/>
    </location>
</feature>
<dbReference type="InterPro" id="IPR023346">
    <property type="entry name" value="Lysozyme-like_dom_sf"/>
</dbReference>
<dbReference type="EMBL" id="BAAAHG010000007">
    <property type="protein sequence ID" value="GAA0907809.1"/>
    <property type="molecule type" value="Genomic_DNA"/>
</dbReference>
<comment type="similarity">
    <text evidence="1">Belongs to the transglycosylase family. Rpf subfamily.</text>
</comment>
<dbReference type="InterPro" id="IPR010618">
    <property type="entry name" value="RPF"/>
</dbReference>
<organism evidence="5 6">
    <name type="scientific">Streptomyces thermoalcalitolerans</name>
    <dbReference type="NCBI Taxonomy" id="65605"/>
    <lineage>
        <taxon>Bacteria</taxon>
        <taxon>Bacillati</taxon>
        <taxon>Actinomycetota</taxon>
        <taxon>Actinomycetes</taxon>
        <taxon>Kitasatosporales</taxon>
        <taxon>Streptomycetaceae</taxon>
        <taxon>Streptomyces</taxon>
    </lineage>
</organism>
<comment type="caution">
    <text evidence="5">The sequence shown here is derived from an EMBL/GenBank/DDBJ whole genome shotgun (WGS) entry which is preliminary data.</text>
</comment>
<feature type="compositionally biased region" description="Low complexity" evidence="3">
    <location>
        <begin position="166"/>
        <end position="209"/>
    </location>
</feature>
<feature type="region of interest" description="Disordered" evidence="3">
    <location>
        <begin position="133"/>
        <end position="228"/>
    </location>
</feature>
<reference evidence="6" key="1">
    <citation type="journal article" date="2019" name="Int. J. Syst. Evol. Microbiol.">
        <title>The Global Catalogue of Microorganisms (GCM) 10K type strain sequencing project: providing services to taxonomists for standard genome sequencing and annotation.</title>
        <authorList>
            <consortium name="The Broad Institute Genomics Platform"/>
            <consortium name="The Broad Institute Genome Sequencing Center for Infectious Disease"/>
            <person name="Wu L."/>
            <person name="Ma J."/>
        </authorList>
    </citation>
    <scope>NUCLEOTIDE SEQUENCE [LARGE SCALE GENOMIC DNA]</scope>
    <source>
        <strain evidence="6">JCM 10673</strain>
    </source>
</reference>
<gene>
    <name evidence="5" type="primary">rpfC</name>
    <name evidence="5" type="ORF">GCM10009549_14150</name>
</gene>